<proteinExistence type="predicted"/>
<protein>
    <submittedName>
        <fullName evidence="1">Uncharacterized protein</fullName>
    </submittedName>
</protein>
<dbReference type="AlphaFoldDB" id="A0A834WEV9"/>
<organism evidence="1 2">
    <name type="scientific">Senna tora</name>
    <dbReference type="NCBI Taxonomy" id="362788"/>
    <lineage>
        <taxon>Eukaryota</taxon>
        <taxon>Viridiplantae</taxon>
        <taxon>Streptophyta</taxon>
        <taxon>Embryophyta</taxon>
        <taxon>Tracheophyta</taxon>
        <taxon>Spermatophyta</taxon>
        <taxon>Magnoliopsida</taxon>
        <taxon>eudicotyledons</taxon>
        <taxon>Gunneridae</taxon>
        <taxon>Pentapetalae</taxon>
        <taxon>rosids</taxon>
        <taxon>fabids</taxon>
        <taxon>Fabales</taxon>
        <taxon>Fabaceae</taxon>
        <taxon>Caesalpinioideae</taxon>
        <taxon>Cassia clade</taxon>
        <taxon>Senna</taxon>
    </lineage>
</organism>
<evidence type="ECO:0000313" key="2">
    <source>
        <dbReference type="Proteomes" id="UP000634136"/>
    </source>
</evidence>
<dbReference type="EMBL" id="JAAIUW010000009">
    <property type="protein sequence ID" value="KAF7816786.1"/>
    <property type="molecule type" value="Genomic_DNA"/>
</dbReference>
<dbReference type="Proteomes" id="UP000634136">
    <property type="component" value="Unassembled WGS sequence"/>
</dbReference>
<comment type="caution">
    <text evidence="1">The sequence shown here is derived from an EMBL/GenBank/DDBJ whole genome shotgun (WGS) entry which is preliminary data.</text>
</comment>
<gene>
    <name evidence="1" type="ORF">G2W53_030755</name>
</gene>
<accession>A0A834WEV9</accession>
<keyword evidence="2" id="KW-1185">Reference proteome</keyword>
<evidence type="ECO:0000313" key="1">
    <source>
        <dbReference type="EMBL" id="KAF7816786.1"/>
    </source>
</evidence>
<name>A0A834WEV9_9FABA</name>
<reference evidence="1" key="1">
    <citation type="submission" date="2020-09" db="EMBL/GenBank/DDBJ databases">
        <title>Genome-Enabled Discovery of Anthraquinone Biosynthesis in Senna tora.</title>
        <authorList>
            <person name="Kang S.-H."/>
            <person name="Pandey R.P."/>
            <person name="Lee C.-M."/>
            <person name="Sim J.-S."/>
            <person name="Jeong J.-T."/>
            <person name="Choi B.-S."/>
            <person name="Jung M."/>
            <person name="Ginzburg D."/>
            <person name="Zhao K."/>
            <person name="Won S.Y."/>
            <person name="Oh T.-J."/>
            <person name="Yu Y."/>
            <person name="Kim N.-H."/>
            <person name="Lee O.R."/>
            <person name="Lee T.-H."/>
            <person name="Bashyal P."/>
            <person name="Kim T.-S."/>
            <person name="Lee W.-H."/>
            <person name="Kawkins C."/>
            <person name="Kim C.-K."/>
            <person name="Kim J.S."/>
            <person name="Ahn B.O."/>
            <person name="Rhee S.Y."/>
            <person name="Sohng J.K."/>
        </authorList>
    </citation>
    <scope>NUCLEOTIDE SEQUENCE</scope>
    <source>
        <tissue evidence="1">Leaf</tissue>
    </source>
</reference>
<sequence>MGIGTLVTCLLIAGKAKGRGGKHRKMMMTCKCSLKETISENGPQWQRLRKRGESEDM</sequence>